<sequence length="222" mass="24547">VFTGPRLLEIGGGPIIMYVAAACTRFPEIIFSEYSEQSRQSVKCWIENDKHAFDWSHRIKYICTLEGNGDKWQERSENLRCSIKEIVHCDVHVDNPLAPNQYDPFDAIVTALCLEAACPDKASYSNAMRNVASLLKPGGVLFLCGVLNQSFYAVGANKYWTLSIDEVFIKSAMTDAGFIDIESSVIPAPNPDGNNVSDFGGLIYITAKKNGQNTIENESAHE</sequence>
<dbReference type="PANTHER" id="PTHR10867">
    <property type="entry name" value="NNMT/PNMT/TEMT FAMILY MEMBER"/>
    <property type="match status" value="1"/>
</dbReference>
<evidence type="ECO:0000256" key="3">
    <source>
        <dbReference type="ARBA" id="ARBA00022679"/>
    </source>
</evidence>
<dbReference type="CDD" id="cd02440">
    <property type="entry name" value="AdoMet_MTases"/>
    <property type="match status" value="1"/>
</dbReference>
<dbReference type="InterPro" id="IPR000940">
    <property type="entry name" value="NNMT_TEMT_trans"/>
</dbReference>
<dbReference type="PROSITE" id="PS51681">
    <property type="entry name" value="SAM_MT_NNMT_PNMT_TEMT"/>
    <property type="match status" value="1"/>
</dbReference>
<dbReference type="PANTHER" id="PTHR10867:SF17">
    <property type="entry name" value="NICOTINAMIDE N-METHYLTRANSFERASE"/>
    <property type="match status" value="1"/>
</dbReference>
<dbReference type="GeneID" id="102800966"/>
<keyword evidence="5" id="KW-1185">Reference proteome</keyword>
<keyword evidence="2" id="KW-0489">Methyltransferase</keyword>
<evidence type="ECO:0000313" key="5">
    <source>
        <dbReference type="Proteomes" id="UP000694865"/>
    </source>
</evidence>
<proteinExistence type="inferred from homology"/>
<dbReference type="SUPFAM" id="SSF53335">
    <property type="entry name" value="S-adenosyl-L-methionine-dependent methyltransferases"/>
    <property type="match status" value="1"/>
</dbReference>
<dbReference type="Pfam" id="PF01234">
    <property type="entry name" value="NNMT_PNMT_TEMT"/>
    <property type="match status" value="1"/>
</dbReference>
<name>A0ABM0MBA2_SACKO</name>
<accession>A0ABM0MBA2</accession>
<dbReference type="Gene3D" id="3.40.50.150">
    <property type="entry name" value="Vaccinia Virus protein VP39"/>
    <property type="match status" value="1"/>
</dbReference>
<comment type="similarity">
    <text evidence="1">Belongs to the class I-like SAM-binding methyltransferase superfamily. NNMT/PNMT/TEMT family.</text>
</comment>
<evidence type="ECO:0000313" key="6">
    <source>
        <dbReference type="RefSeq" id="XP_006817293.1"/>
    </source>
</evidence>
<evidence type="ECO:0000256" key="2">
    <source>
        <dbReference type="ARBA" id="ARBA00022603"/>
    </source>
</evidence>
<protein>
    <submittedName>
        <fullName evidence="6">Indolethylamine N-methyltransferase-like</fullName>
    </submittedName>
</protein>
<evidence type="ECO:0000256" key="1">
    <source>
        <dbReference type="ARBA" id="ARBA00007996"/>
    </source>
</evidence>
<feature type="non-terminal residue" evidence="6">
    <location>
        <position position="1"/>
    </location>
</feature>
<dbReference type="InterPro" id="IPR029063">
    <property type="entry name" value="SAM-dependent_MTases_sf"/>
</dbReference>
<organism evidence="5 6">
    <name type="scientific">Saccoglossus kowalevskii</name>
    <name type="common">Acorn worm</name>
    <dbReference type="NCBI Taxonomy" id="10224"/>
    <lineage>
        <taxon>Eukaryota</taxon>
        <taxon>Metazoa</taxon>
        <taxon>Hemichordata</taxon>
        <taxon>Enteropneusta</taxon>
        <taxon>Harrimaniidae</taxon>
        <taxon>Saccoglossus</taxon>
    </lineage>
</organism>
<dbReference type="RefSeq" id="XP_006817293.1">
    <property type="nucleotide sequence ID" value="XM_006817230.1"/>
</dbReference>
<gene>
    <name evidence="6" type="primary">LOC102800966</name>
</gene>
<reference evidence="6" key="1">
    <citation type="submission" date="2025-08" db="UniProtKB">
        <authorList>
            <consortium name="RefSeq"/>
        </authorList>
    </citation>
    <scope>IDENTIFICATION</scope>
    <source>
        <tissue evidence="6">Testes</tissue>
    </source>
</reference>
<keyword evidence="4" id="KW-0949">S-adenosyl-L-methionine</keyword>
<evidence type="ECO:0000256" key="4">
    <source>
        <dbReference type="ARBA" id="ARBA00022691"/>
    </source>
</evidence>
<keyword evidence="3" id="KW-0808">Transferase</keyword>
<dbReference type="Proteomes" id="UP000694865">
    <property type="component" value="Unplaced"/>
</dbReference>